<feature type="region of interest" description="Disordered" evidence="1">
    <location>
        <begin position="136"/>
        <end position="206"/>
    </location>
</feature>
<evidence type="ECO:0000313" key="2">
    <source>
        <dbReference type="EMBL" id="ELK14637.1"/>
    </source>
</evidence>
<proteinExistence type="predicted"/>
<dbReference type="Proteomes" id="UP000010552">
    <property type="component" value="Unassembled WGS sequence"/>
</dbReference>
<dbReference type="PRINTS" id="PR01217">
    <property type="entry name" value="PRICHEXTENSN"/>
</dbReference>
<keyword evidence="3" id="KW-1185">Reference proteome</keyword>
<feature type="compositionally biased region" description="Pro residues" evidence="1">
    <location>
        <begin position="147"/>
        <end position="206"/>
    </location>
</feature>
<evidence type="ECO:0000313" key="3">
    <source>
        <dbReference type="Proteomes" id="UP000010552"/>
    </source>
</evidence>
<reference evidence="3" key="1">
    <citation type="journal article" date="2013" name="Science">
        <title>Comparative analysis of bat genomes provides insight into the evolution of flight and immunity.</title>
        <authorList>
            <person name="Zhang G."/>
            <person name="Cowled C."/>
            <person name="Shi Z."/>
            <person name="Huang Z."/>
            <person name="Bishop-Lilly K.A."/>
            <person name="Fang X."/>
            <person name="Wynne J.W."/>
            <person name="Xiong Z."/>
            <person name="Baker M.L."/>
            <person name="Zhao W."/>
            <person name="Tachedjian M."/>
            <person name="Zhu Y."/>
            <person name="Zhou P."/>
            <person name="Jiang X."/>
            <person name="Ng J."/>
            <person name="Yang L."/>
            <person name="Wu L."/>
            <person name="Xiao J."/>
            <person name="Feng Y."/>
            <person name="Chen Y."/>
            <person name="Sun X."/>
            <person name="Zhang Y."/>
            <person name="Marsh G.A."/>
            <person name="Crameri G."/>
            <person name="Broder C.C."/>
            <person name="Frey K.G."/>
            <person name="Wang L.F."/>
            <person name="Wang J."/>
        </authorList>
    </citation>
    <scope>NUCLEOTIDE SEQUENCE [LARGE SCALE GENOMIC DNA]</scope>
</reference>
<name>L5KT89_PTEAL</name>
<accession>L5KT89</accession>
<protein>
    <submittedName>
        <fullName evidence="2">Anthrax toxin receptor 1</fullName>
    </submittedName>
</protein>
<organism evidence="2 3">
    <name type="scientific">Pteropus alecto</name>
    <name type="common">Black flying fox</name>
    <dbReference type="NCBI Taxonomy" id="9402"/>
    <lineage>
        <taxon>Eukaryota</taxon>
        <taxon>Metazoa</taxon>
        <taxon>Chordata</taxon>
        <taxon>Craniata</taxon>
        <taxon>Vertebrata</taxon>
        <taxon>Euteleostomi</taxon>
        <taxon>Mammalia</taxon>
        <taxon>Eutheria</taxon>
        <taxon>Laurasiatheria</taxon>
        <taxon>Chiroptera</taxon>
        <taxon>Yinpterochiroptera</taxon>
        <taxon>Pteropodoidea</taxon>
        <taxon>Pteropodidae</taxon>
        <taxon>Pteropodinae</taxon>
        <taxon>Pteropus</taxon>
    </lineage>
</organism>
<dbReference type="STRING" id="9402.L5KT89"/>
<sequence length="206" mass="22012">MNGGFQKISPAHVKTPVSSSNVAQLSDWLSFQTAVDCNAGMMPLSVIHSQILMPALYKTHPIQTIGVCSSKLGKSQTLVNKICHPDDTMIVSECVTSNLVEQPSTKQGHSLQEVSHLVREGRCINFTRVKNSQPAKYPLNNAYHTTSPPPAPIYTPPPPAPHCPPPPPSAPTPPIPSPPSTLPPPPQAPPPNRAPPPSRPPPRPSV</sequence>
<evidence type="ECO:0000256" key="1">
    <source>
        <dbReference type="SAM" id="MobiDB-lite"/>
    </source>
</evidence>
<dbReference type="AlphaFoldDB" id="L5KT89"/>
<dbReference type="EMBL" id="KB030567">
    <property type="protein sequence ID" value="ELK14637.1"/>
    <property type="molecule type" value="Genomic_DNA"/>
</dbReference>
<gene>
    <name evidence="2" type="ORF">PAL_GLEAN10021169</name>
</gene>
<dbReference type="InParanoid" id="L5KT89"/>
<keyword evidence="2" id="KW-0675">Receptor</keyword>